<dbReference type="RefSeq" id="WP_378139392.1">
    <property type="nucleotide sequence ID" value="NZ_JBHSMI010000067.1"/>
</dbReference>
<comment type="caution">
    <text evidence="6">The sequence shown here is derived from an EMBL/GenBank/DDBJ whole genome shotgun (WGS) entry which is preliminary data.</text>
</comment>
<evidence type="ECO:0000256" key="1">
    <source>
        <dbReference type="ARBA" id="ARBA00022475"/>
    </source>
</evidence>
<evidence type="ECO:0000256" key="4">
    <source>
        <dbReference type="ARBA" id="ARBA00023139"/>
    </source>
</evidence>
<evidence type="ECO:0000313" key="6">
    <source>
        <dbReference type="EMBL" id="MFC5407065.1"/>
    </source>
</evidence>
<protein>
    <submittedName>
        <fullName evidence="6">Extracellular solute-binding protein</fullName>
    </submittedName>
</protein>
<keyword evidence="1" id="KW-1003">Cell membrane</keyword>
<dbReference type="Pfam" id="PF01547">
    <property type="entry name" value="SBP_bac_1"/>
    <property type="match status" value="1"/>
</dbReference>
<dbReference type="EMBL" id="JBHSMI010000067">
    <property type="protein sequence ID" value="MFC5407065.1"/>
    <property type="molecule type" value="Genomic_DNA"/>
</dbReference>
<dbReference type="PANTHER" id="PTHR43649:SF33">
    <property type="entry name" value="POLYGALACTURONAN_RHAMNOGALACTURONAN-BINDING PROTEIN YTCQ"/>
    <property type="match status" value="1"/>
</dbReference>
<dbReference type="SUPFAM" id="SSF53850">
    <property type="entry name" value="Periplasmic binding protein-like II"/>
    <property type="match status" value="1"/>
</dbReference>
<organism evidence="6 7">
    <name type="scientific">Cohnella soli</name>
    <dbReference type="NCBI Taxonomy" id="425005"/>
    <lineage>
        <taxon>Bacteria</taxon>
        <taxon>Bacillati</taxon>
        <taxon>Bacillota</taxon>
        <taxon>Bacilli</taxon>
        <taxon>Bacillales</taxon>
        <taxon>Paenibacillaceae</taxon>
        <taxon>Cohnella</taxon>
    </lineage>
</organism>
<proteinExistence type="predicted"/>
<dbReference type="InterPro" id="IPR050490">
    <property type="entry name" value="Bact_solute-bd_prot1"/>
</dbReference>
<evidence type="ECO:0000256" key="3">
    <source>
        <dbReference type="ARBA" id="ARBA00023136"/>
    </source>
</evidence>
<sequence length="525" mass="59767">MKKTKRISVTLAVLLSITLILVGCRKADAPPPRQDRIEISVALWGLAENLSEPDPLVQRLEDKLNIKIKPVAMTGVDYAQQFQMWASSGQLPDIFAVDAMNSRYYKNWIAQGVIKALPENLSAYPHLEKYLSLPDIESLKVDGKLYMIPRMTYDSTDYNVLDRIVVYRWDLARKAGIDKEPETWEEFKAMLSAIVAQDPEKKNIAGLTSASNLLLGGLFWLYSSPAATSDGSGSDYKWIKEDGRYIPAVFAKQSVASLSMLRDFYASGLIDPDLPIMKGEMGFDKFAQGKVAALITSGMLQAVDTNIYKDRWLKLHPDETRFYDKVKVLKPLKSMDGNRYHAVFKSFWSESYISAKVDDKKMDRIMQLLDYMSTPEFLEMRRFGLQGVDYEKNGELLTRIHPEEDLVKKYKGMSSLGILLDWDGMFKLDPAYSGLSPEGHQVQQELLDYSMKMTRKQAFDSRLTYLSTPTKDGFSIYDNDDMIRVMLSKRPVEDAWKEIVNGYRAKGLDRLIEEVNAKAKEMGIE</sequence>
<evidence type="ECO:0000313" key="7">
    <source>
        <dbReference type="Proteomes" id="UP001596113"/>
    </source>
</evidence>
<dbReference type="Gene3D" id="3.40.190.10">
    <property type="entry name" value="Periplasmic binding protein-like II"/>
    <property type="match status" value="2"/>
</dbReference>
<keyword evidence="7" id="KW-1185">Reference proteome</keyword>
<keyword evidence="2" id="KW-0732">Signal</keyword>
<evidence type="ECO:0000256" key="5">
    <source>
        <dbReference type="ARBA" id="ARBA00023288"/>
    </source>
</evidence>
<keyword evidence="4" id="KW-0564">Palmitate</keyword>
<gene>
    <name evidence="6" type="ORF">ACFPOF_30430</name>
</gene>
<keyword evidence="5" id="KW-0449">Lipoprotein</keyword>
<dbReference type="Proteomes" id="UP001596113">
    <property type="component" value="Unassembled WGS sequence"/>
</dbReference>
<name>A0ABW0I0L0_9BACL</name>
<evidence type="ECO:0000256" key="2">
    <source>
        <dbReference type="ARBA" id="ARBA00022729"/>
    </source>
</evidence>
<dbReference type="InterPro" id="IPR006059">
    <property type="entry name" value="SBP"/>
</dbReference>
<dbReference type="PROSITE" id="PS51257">
    <property type="entry name" value="PROKAR_LIPOPROTEIN"/>
    <property type="match status" value="1"/>
</dbReference>
<keyword evidence="3" id="KW-0472">Membrane</keyword>
<dbReference type="PANTHER" id="PTHR43649">
    <property type="entry name" value="ARABINOSE-BINDING PROTEIN-RELATED"/>
    <property type="match status" value="1"/>
</dbReference>
<reference evidence="7" key="1">
    <citation type="journal article" date="2019" name="Int. J. Syst. Evol. Microbiol.">
        <title>The Global Catalogue of Microorganisms (GCM) 10K type strain sequencing project: providing services to taxonomists for standard genome sequencing and annotation.</title>
        <authorList>
            <consortium name="The Broad Institute Genomics Platform"/>
            <consortium name="The Broad Institute Genome Sequencing Center for Infectious Disease"/>
            <person name="Wu L."/>
            <person name="Ma J."/>
        </authorList>
    </citation>
    <scope>NUCLEOTIDE SEQUENCE [LARGE SCALE GENOMIC DNA]</scope>
    <source>
        <strain evidence="7">CGMCC 1.18575</strain>
    </source>
</reference>
<accession>A0ABW0I0L0</accession>